<evidence type="ECO:0000313" key="2">
    <source>
        <dbReference type="EMBL" id="MBE1505109.1"/>
    </source>
</evidence>
<protein>
    <submittedName>
        <fullName evidence="2">Pilus assembly protein Flp/PilA</fullName>
    </submittedName>
</protein>
<keyword evidence="1" id="KW-0472">Membrane</keyword>
<keyword evidence="1" id="KW-0812">Transmembrane</keyword>
<dbReference type="RefSeq" id="WP_007825504.1">
    <property type="nucleotide sequence ID" value="NZ_BAAAVL010000007.1"/>
</dbReference>
<gene>
    <name evidence="2" type="ORF">H4W29_002290</name>
</gene>
<organism evidence="2 3">
    <name type="scientific">Rhizobium viscosum</name>
    <name type="common">Arthrobacter viscosus</name>
    <dbReference type="NCBI Taxonomy" id="1673"/>
    <lineage>
        <taxon>Bacteria</taxon>
        <taxon>Pseudomonadati</taxon>
        <taxon>Pseudomonadota</taxon>
        <taxon>Alphaproteobacteria</taxon>
        <taxon>Hyphomicrobiales</taxon>
        <taxon>Rhizobiaceae</taxon>
        <taxon>Rhizobium/Agrobacterium group</taxon>
        <taxon>Rhizobium</taxon>
    </lineage>
</organism>
<dbReference type="EMBL" id="JADBEC010000001">
    <property type="protein sequence ID" value="MBE1505109.1"/>
    <property type="molecule type" value="Genomic_DNA"/>
</dbReference>
<dbReference type="Proteomes" id="UP000620262">
    <property type="component" value="Unassembled WGS sequence"/>
</dbReference>
<keyword evidence="1" id="KW-1133">Transmembrane helix</keyword>
<comment type="caution">
    <text evidence="2">The sequence shown here is derived from an EMBL/GenBank/DDBJ whole genome shotgun (WGS) entry which is preliminary data.</text>
</comment>
<dbReference type="Pfam" id="PF04964">
    <property type="entry name" value="Flp_Fap"/>
    <property type="match status" value="1"/>
</dbReference>
<dbReference type="InterPro" id="IPR007047">
    <property type="entry name" value="Flp_Fap"/>
</dbReference>
<feature type="transmembrane region" description="Helical" evidence="1">
    <location>
        <begin position="21"/>
        <end position="41"/>
    </location>
</feature>
<keyword evidence="3" id="KW-1185">Reference proteome</keyword>
<name>A0ABR9IPK7_RHIVS</name>
<evidence type="ECO:0000256" key="1">
    <source>
        <dbReference type="SAM" id="Phobius"/>
    </source>
</evidence>
<accession>A0ABR9IPK7</accession>
<sequence length="55" mass="5768">MNLLKKFLADRSGATAIEYGLIAALMAVALIGGLGVFTNGLRGVFNTVENNLTIN</sequence>
<evidence type="ECO:0000313" key="3">
    <source>
        <dbReference type="Proteomes" id="UP000620262"/>
    </source>
</evidence>
<proteinExistence type="predicted"/>
<reference evidence="2 3" key="1">
    <citation type="submission" date="2020-10" db="EMBL/GenBank/DDBJ databases">
        <title>Sequencing the genomes of 1000 actinobacteria strains.</title>
        <authorList>
            <person name="Klenk H.-P."/>
        </authorList>
    </citation>
    <scope>NUCLEOTIDE SEQUENCE [LARGE SCALE GENOMIC DNA]</scope>
    <source>
        <strain evidence="2 3">DSM 7307</strain>
    </source>
</reference>